<keyword evidence="8" id="KW-0812">Transmembrane</keyword>
<comment type="caution">
    <text evidence="10">The sequence shown here is derived from an EMBL/GenBank/DDBJ whole genome shotgun (WGS) entry which is preliminary data.</text>
</comment>
<dbReference type="Gene3D" id="2.40.440.10">
    <property type="entry name" value="L,D-transpeptidase catalytic domain-like"/>
    <property type="match status" value="1"/>
</dbReference>
<dbReference type="Pfam" id="PF03734">
    <property type="entry name" value="YkuD"/>
    <property type="match status" value="1"/>
</dbReference>
<comment type="pathway">
    <text evidence="1 6">Cell wall biogenesis; peptidoglycan biosynthesis.</text>
</comment>
<dbReference type="GO" id="GO:0005576">
    <property type="term" value="C:extracellular region"/>
    <property type="evidence" value="ECO:0007669"/>
    <property type="project" value="TreeGrafter"/>
</dbReference>
<dbReference type="AlphaFoldDB" id="A0A498C021"/>
<protein>
    <submittedName>
        <fullName evidence="10">Peptidoglycan transpeptidase (ErfK-YbiS-YhnG family)</fullName>
    </submittedName>
</protein>
<keyword evidence="3 6" id="KW-0133">Cell shape</keyword>
<dbReference type="GO" id="GO:0018104">
    <property type="term" value="P:peptidoglycan-protein cross-linking"/>
    <property type="evidence" value="ECO:0007669"/>
    <property type="project" value="TreeGrafter"/>
</dbReference>
<feature type="region of interest" description="Disordered" evidence="7">
    <location>
        <begin position="1"/>
        <end position="42"/>
    </location>
</feature>
<evidence type="ECO:0000256" key="4">
    <source>
        <dbReference type="ARBA" id="ARBA00022984"/>
    </source>
</evidence>
<dbReference type="PANTHER" id="PTHR30582">
    <property type="entry name" value="L,D-TRANSPEPTIDASE"/>
    <property type="match status" value="1"/>
</dbReference>
<dbReference type="GO" id="GO:0071555">
    <property type="term" value="P:cell wall organization"/>
    <property type="evidence" value="ECO:0007669"/>
    <property type="project" value="UniProtKB-UniRule"/>
</dbReference>
<dbReference type="CDD" id="cd16913">
    <property type="entry name" value="YkuD_like"/>
    <property type="match status" value="1"/>
</dbReference>
<evidence type="ECO:0000313" key="10">
    <source>
        <dbReference type="EMBL" id="RLK47846.1"/>
    </source>
</evidence>
<keyword evidence="11" id="KW-1185">Reference proteome</keyword>
<evidence type="ECO:0000256" key="3">
    <source>
        <dbReference type="ARBA" id="ARBA00022960"/>
    </source>
</evidence>
<dbReference type="InterPro" id="IPR050979">
    <property type="entry name" value="LD-transpeptidase"/>
</dbReference>
<dbReference type="UniPathway" id="UPA00219"/>
<evidence type="ECO:0000259" key="9">
    <source>
        <dbReference type="PROSITE" id="PS52029"/>
    </source>
</evidence>
<accession>A0A498C021</accession>
<dbReference type="PROSITE" id="PS52029">
    <property type="entry name" value="LD_TPASE"/>
    <property type="match status" value="1"/>
</dbReference>
<evidence type="ECO:0000256" key="8">
    <source>
        <dbReference type="SAM" id="Phobius"/>
    </source>
</evidence>
<dbReference type="PANTHER" id="PTHR30582:SF2">
    <property type="entry name" value="L,D-TRANSPEPTIDASE YCIB-RELATED"/>
    <property type="match status" value="1"/>
</dbReference>
<feature type="transmembrane region" description="Helical" evidence="8">
    <location>
        <begin position="50"/>
        <end position="74"/>
    </location>
</feature>
<feature type="active site" description="Proton donor/acceptor" evidence="6">
    <location>
        <position position="448"/>
    </location>
</feature>
<evidence type="ECO:0000256" key="5">
    <source>
        <dbReference type="ARBA" id="ARBA00023316"/>
    </source>
</evidence>
<evidence type="ECO:0000313" key="11">
    <source>
        <dbReference type="Proteomes" id="UP000273158"/>
    </source>
</evidence>
<feature type="domain" description="L,D-TPase catalytic" evidence="9">
    <location>
        <begin position="368"/>
        <end position="488"/>
    </location>
</feature>
<dbReference type="InterPro" id="IPR038063">
    <property type="entry name" value="Transpep_catalytic_dom"/>
</dbReference>
<keyword evidence="5 6" id="KW-0961">Cell wall biogenesis/degradation</keyword>
<dbReference type="InterPro" id="IPR022029">
    <property type="entry name" value="YoaR-like_PG-bd"/>
</dbReference>
<dbReference type="OrthoDB" id="3176960at2"/>
<dbReference type="InterPro" id="IPR005490">
    <property type="entry name" value="LD_TPept_cat_dom"/>
</dbReference>
<dbReference type="EMBL" id="RCDB01000003">
    <property type="protein sequence ID" value="RLK47846.1"/>
    <property type="molecule type" value="Genomic_DNA"/>
</dbReference>
<organism evidence="10 11">
    <name type="scientific">Microbacterium telephonicum</name>
    <dbReference type="NCBI Taxonomy" id="1714841"/>
    <lineage>
        <taxon>Bacteria</taxon>
        <taxon>Bacillati</taxon>
        <taxon>Actinomycetota</taxon>
        <taxon>Actinomycetes</taxon>
        <taxon>Micrococcales</taxon>
        <taxon>Microbacteriaceae</taxon>
        <taxon>Microbacterium</taxon>
    </lineage>
</organism>
<evidence type="ECO:0000256" key="2">
    <source>
        <dbReference type="ARBA" id="ARBA00022679"/>
    </source>
</evidence>
<dbReference type="GO" id="GO:0016740">
    <property type="term" value="F:transferase activity"/>
    <property type="evidence" value="ECO:0007669"/>
    <property type="project" value="UniProtKB-KW"/>
</dbReference>
<reference evidence="10 11" key="1">
    <citation type="journal article" date="2015" name="Stand. Genomic Sci.">
        <title>Genomic Encyclopedia of Bacterial and Archaeal Type Strains, Phase III: the genomes of soil and plant-associated and newly described type strains.</title>
        <authorList>
            <person name="Whitman W.B."/>
            <person name="Woyke T."/>
            <person name="Klenk H.P."/>
            <person name="Zhou Y."/>
            <person name="Lilburn T.G."/>
            <person name="Beck B.J."/>
            <person name="De Vos P."/>
            <person name="Vandamme P."/>
            <person name="Eisen J.A."/>
            <person name="Garrity G."/>
            <person name="Hugenholtz P."/>
            <person name="Kyrpides N.C."/>
        </authorList>
    </citation>
    <scope>NUCLEOTIDE SEQUENCE [LARGE SCALE GENOMIC DNA]</scope>
    <source>
        <strain evidence="10 11">S2T63</strain>
    </source>
</reference>
<dbReference type="GO" id="GO:0008360">
    <property type="term" value="P:regulation of cell shape"/>
    <property type="evidence" value="ECO:0007669"/>
    <property type="project" value="UniProtKB-UniRule"/>
</dbReference>
<dbReference type="Pfam" id="PF12229">
    <property type="entry name" value="PG_binding_4"/>
    <property type="match status" value="1"/>
</dbReference>
<keyword evidence="2" id="KW-0808">Transferase</keyword>
<sequence length="489" mass="50566">MAPIPGGDAVTDLTTKPEFGADADEPNGSGDQPVQWAPAEPKPKNRTLRLALWIGIPSALVLAGAGVASAVLIAPGTSIAGVPVGFMTAGAATDAVQQRLASSTVTLGDGGSTVSASDLGATVDADALAKTAFEDRPLWNVSQWFGDPIDAPVTLDADAATAALTAAAPDLYIDATPAAVSFDGAAYVVTPAVDGEGVDVDALRTSFEQAFDAGTTAAVVEPEMAPVPSTTTTAKADGIAQSLNGMLANVGFYVGEERTVPVDAATAASWITVTAGADGEFAVTADPAKIQGAVDGLKPLVDRAPVNGTVITDSDGTVLETTVAGADGRVLGDTTNVAQDFATQLASGNGVYSLPVEVTPVTTTTLARLLEVDLSEQRLYMKENGVVVDSWAISSGESRSPTITGHFKVNSHYTVQTMSSTSATDPYWNYEVPNIRWIMYFNGSQAFHGVYWHNNFGTPMSHGCVGMPNARAKQIYDWSPNGVDVWIHS</sequence>
<keyword evidence="4 6" id="KW-0573">Peptidoglycan synthesis</keyword>
<dbReference type="SUPFAM" id="SSF141523">
    <property type="entry name" value="L,D-transpeptidase catalytic domain-like"/>
    <property type="match status" value="1"/>
</dbReference>
<evidence type="ECO:0000256" key="6">
    <source>
        <dbReference type="PROSITE-ProRule" id="PRU01373"/>
    </source>
</evidence>
<dbReference type="Proteomes" id="UP000273158">
    <property type="component" value="Unassembled WGS sequence"/>
</dbReference>
<gene>
    <name evidence="10" type="ORF">C7474_2445</name>
</gene>
<dbReference type="GO" id="GO:0071972">
    <property type="term" value="F:peptidoglycan L,D-transpeptidase activity"/>
    <property type="evidence" value="ECO:0007669"/>
    <property type="project" value="TreeGrafter"/>
</dbReference>
<feature type="active site" description="Nucleophile" evidence="6">
    <location>
        <position position="464"/>
    </location>
</feature>
<proteinExistence type="predicted"/>
<keyword evidence="8" id="KW-1133">Transmembrane helix</keyword>
<keyword evidence="8" id="KW-0472">Membrane</keyword>
<evidence type="ECO:0000256" key="1">
    <source>
        <dbReference type="ARBA" id="ARBA00004752"/>
    </source>
</evidence>
<evidence type="ECO:0000256" key="7">
    <source>
        <dbReference type="SAM" id="MobiDB-lite"/>
    </source>
</evidence>
<name>A0A498C021_9MICO</name>